<proteinExistence type="evidence at transcript level"/>
<sequence length="98" mass="10826">MVRNTLRMRLINREQGLCNGTLRFKAGYQTPERGQMRVKKSSWPGTVAQACNLSSLRGQGGQIMRSGVQDQPGQHGETPSPVSTKKTQKLAGRDAMRL</sequence>
<name>G2HJH4_PANTR</name>
<dbReference type="EMBL" id="AK306888">
    <property type="protein sequence ID" value="BAK63882.1"/>
    <property type="molecule type" value="mRNA"/>
</dbReference>
<evidence type="ECO:0000256" key="1">
    <source>
        <dbReference type="SAM" id="MobiDB-lite"/>
    </source>
</evidence>
<evidence type="ECO:0000313" key="2">
    <source>
        <dbReference type="EMBL" id="BAK63882.1"/>
    </source>
</evidence>
<feature type="region of interest" description="Disordered" evidence="1">
    <location>
        <begin position="62"/>
        <end position="98"/>
    </location>
</feature>
<organism evidence="2">
    <name type="scientific">Pan troglodytes</name>
    <name type="common">Chimpanzee</name>
    <dbReference type="NCBI Taxonomy" id="9598"/>
    <lineage>
        <taxon>Eukaryota</taxon>
        <taxon>Metazoa</taxon>
        <taxon>Chordata</taxon>
        <taxon>Craniata</taxon>
        <taxon>Vertebrata</taxon>
        <taxon>Euteleostomi</taxon>
        <taxon>Mammalia</taxon>
        <taxon>Eutheria</taxon>
        <taxon>Euarchontoglires</taxon>
        <taxon>Primates</taxon>
        <taxon>Haplorrhini</taxon>
        <taxon>Catarrhini</taxon>
        <taxon>Hominidae</taxon>
        <taxon>Pan</taxon>
    </lineage>
</organism>
<protein>
    <submittedName>
        <fullName evidence="2">Uncharacterized protein</fullName>
    </submittedName>
</protein>
<accession>G2HJH4</accession>
<dbReference type="AlphaFoldDB" id="G2HJH4"/>
<reference evidence="2" key="1">
    <citation type="journal article" date="2011" name="Funct. Integr. Genomics">
        <title>Major chimpanzee-specific structural changes in sperm development-associated genes.</title>
        <authorList>
            <person name="Kim R.N."/>
            <person name="Kim D.W."/>
            <person name="Choi S.H."/>
            <person name="Chae S.H."/>
            <person name="Nam S.H."/>
            <person name="Kim D.W."/>
            <person name="Kim A."/>
            <person name="Kang A."/>
            <person name="Park K.H."/>
            <person name="Lee Y.S."/>
            <person name="Hirai M."/>
            <person name="Suzuki Y."/>
            <person name="Sugano S."/>
            <person name="Hashimoto K."/>
            <person name="Kim D.S."/>
            <person name="Park H.S."/>
        </authorList>
    </citation>
    <scope>NUCLEOTIDE SEQUENCE</scope>
    <source>
        <tissue evidence="2">Testis</tissue>
    </source>
</reference>